<accession>A0AAV6TL85</accession>
<evidence type="ECO:0000313" key="1">
    <source>
        <dbReference type="EMBL" id="KAG8172725.1"/>
    </source>
</evidence>
<name>A0AAV6TL85_9ARAC</name>
<proteinExistence type="predicted"/>
<protein>
    <submittedName>
        <fullName evidence="1">Uncharacterized protein</fullName>
    </submittedName>
</protein>
<reference evidence="1 2" key="1">
    <citation type="journal article" date="2022" name="Nat. Ecol. Evol.">
        <title>A masculinizing supergene underlies an exaggerated male reproductive morph in a spider.</title>
        <authorList>
            <person name="Hendrickx F."/>
            <person name="De Corte Z."/>
            <person name="Sonet G."/>
            <person name="Van Belleghem S.M."/>
            <person name="Kostlbacher S."/>
            <person name="Vangestel C."/>
        </authorList>
    </citation>
    <scope>NUCLEOTIDE SEQUENCE [LARGE SCALE GENOMIC DNA]</scope>
    <source>
        <strain evidence="1">W744_W776</strain>
    </source>
</reference>
<organism evidence="1 2">
    <name type="scientific">Oedothorax gibbosus</name>
    <dbReference type="NCBI Taxonomy" id="931172"/>
    <lineage>
        <taxon>Eukaryota</taxon>
        <taxon>Metazoa</taxon>
        <taxon>Ecdysozoa</taxon>
        <taxon>Arthropoda</taxon>
        <taxon>Chelicerata</taxon>
        <taxon>Arachnida</taxon>
        <taxon>Araneae</taxon>
        <taxon>Araneomorphae</taxon>
        <taxon>Entelegynae</taxon>
        <taxon>Araneoidea</taxon>
        <taxon>Linyphiidae</taxon>
        <taxon>Erigoninae</taxon>
        <taxon>Oedothorax</taxon>
    </lineage>
</organism>
<comment type="caution">
    <text evidence="1">The sequence shown here is derived from an EMBL/GenBank/DDBJ whole genome shotgun (WGS) entry which is preliminary data.</text>
</comment>
<dbReference type="EMBL" id="JAFNEN010002434">
    <property type="protein sequence ID" value="KAG8172725.1"/>
    <property type="molecule type" value="Genomic_DNA"/>
</dbReference>
<keyword evidence="2" id="KW-1185">Reference proteome</keyword>
<evidence type="ECO:0000313" key="2">
    <source>
        <dbReference type="Proteomes" id="UP000827092"/>
    </source>
</evidence>
<dbReference type="AlphaFoldDB" id="A0AAV6TL85"/>
<sequence length="136" mass="15584">MALTLRLHSILRYQIIGFPFTEYTLKLGEYGYQWRVADDSKHVTIELTNIPSNDQFLLFVEKFATQVEPNVYDVDLETLNQSNFTCEAIALLSRMYIDMMISSIRCGGDAVAETAVPQGEVPQPSETIRMEYFFLV</sequence>
<dbReference type="Proteomes" id="UP000827092">
    <property type="component" value="Unassembled WGS sequence"/>
</dbReference>
<gene>
    <name evidence="1" type="ORF">JTE90_003914</name>
</gene>